<dbReference type="EMBL" id="CAJOAX010041763">
    <property type="protein sequence ID" value="CAF4283624.1"/>
    <property type="molecule type" value="Genomic_DNA"/>
</dbReference>
<dbReference type="Proteomes" id="UP000663823">
    <property type="component" value="Unassembled WGS sequence"/>
</dbReference>
<comment type="caution">
    <text evidence="1">The sequence shown here is derived from an EMBL/GenBank/DDBJ whole genome shotgun (WGS) entry which is preliminary data.</text>
</comment>
<reference evidence="1" key="1">
    <citation type="submission" date="2021-02" db="EMBL/GenBank/DDBJ databases">
        <authorList>
            <person name="Nowell W R."/>
        </authorList>
    </citation>
    <scope>NUCLEOTIDE SEQUENCE</scope>
</reference>
<gene>
    <name evidence="1" type="ORF">OTI717_LOCUS41498</name>
</gene>
<evidence type="ECO:0000313" key="2">
    <source>
        <dbReference type="Proteomes" id="UP000663823"/>
    </source>
</evidence>
<dbReference type="AlphaFoldDB" id="A0A820GQF6"/>
<name>A0A820GQF6_9BILA</name>
<accession>A0A820GQF6</accession>
<feature type="non-terminal residue" evidence="1">
    <location>
        <position position="1"/>
    </location>
</feature>
<proteinExistence type="predicted"/>
<organism evidence="1 2">
    <name type="scientific">Rotaria sordida</name>
    <dbReference type="NCBI Taxonomy" id="392033"/>
    <lineage>
        <taxon>Eukaryota</taxon>
        <taxon>Metazoa</taxon>
        <taxon>Spiralia</taxon>
        <taxon>Gnathifera</taxon>
        <taxon>Rotifera</taxon>
        <taxon>Eurotatoria</taxon>
        <taxon>Bdelloidea</taxon>
        <taxon>Philodinida</taxon>
        <taxon>Philodinidae</taxon>
        <taxon>Rotaria</taxon>
    </lineage>
</organism>
<protein>
    <submittedName>
        <fullName evidence="1">Uncharacterized protein</fullName>
    </submittedName>
</protein>
<evidence type="ECO:0000313" key="1">
    <source>
        <dbReference type="EMBL" id="CAF4283624.1"/>
    </source>
</evidence>
<sequence>HYPNQLNNVKINSIPPNHLPPQHTVIIKWVNNSLIDDDICDE</sequence>